<dbReference type="PANTHER" id="PTHR46420">
    <property type="entry name" value="BETA-1,4-GLUCURONYLTRANSFERASE 1"/>
    <property type="match status" value="1"/>
</dbReference>
<dbReference type="PANTHER" id="PTHR46420:SF1">
    <property type="entry name" value="BETA-1,4-GLUCURONYLTRANSFERASE 1"/>
    <property type="match status" value="1"/>
</dbReference>
<dbReference type="UniPathway" id="UPA00378"/>
<keyword evidence="7" id="KW-0808">Transferase</keyword>
<evidence type="ECO:0000256" key="10">
    <source>
        <dbReference type="ARBA" id="ARBA00022968"/>
    </source>
</evidence>
<dbReference type="STRING" id="6832.A0A553P1M5"/>
<keyword evidence="15" id="KW-0464">Manganese</keyword>
<dbReference type="GO" id="GO:0046872">
    <property type="term" value="F:metal ion binding"/>
    <property type="evidence" value="ECO:0007669"/>
    <property type="project" value="UniProtKB-KW"/>
</dbReference>
<sequence>MDWQASQDIIEVAWSPASASRTHFVFNRQYEAAMFHWAGANWSQAAAANESLGIVTMMGLDKLDHLVGLSQQWPGLVSVSVFVPGSDFHLVSVFLYYLELCHSPALANWSIHLVFPSEHPPKTMSQVVFPRTSISCLHSPSDLVGSLVPLRPPSNIASAIPFPQNVMRNVAKSGCPSPFITVLDGDMLPYAEFYGDVQSFLKRPTIQACAKCVYILPVFEVPSGWPLLEQPKNKTDLIEAITQGNAHPFYFEVLPKA</sequence>
<evidence type="ECO:0000256" key="9">
    <source>
        <dbReference type="ARBA" id="ARBA00022723"/>
    </source>
</evidence>
<keyword evidence="10" id="KW-0735">Signal-anchor</keyword>
<comment type="caution">
    <text evidence="21">The sequence shown here is derived from an EMBL/GenBank/DDBJ whole genome shotgun (WGS) entry which is preliminary data.</text>
</comment>
<keyword evidence="11" id="KW-1133">Transmembrane helix</keyword>
<evidence type="ECO:0000256" key="14">
    <source>
        <dbReference type="ARBA" id="ARBA00023180"/>
    </source>
</evidence>
<keyword evidence="14" id="KW-0325">Glycoprotein</keyword>
<reference evidence="21 22" key="1">
    <citation type="journal article" date="2018" name="Nat. Ecol. Evol.">
        <title>Genomic signatures of mitonuclear coevolution across populations of Tigriopus californicus.</title>
        <authorList>
            <person name="Barreto F.S."/>
            <person name="Watson E.T."/>
            <person name="Lima T.G."/>
            <person name="Willett C.S."/>
            <person name="Edmands S."/>
            <person name="Li W."/>
            <person name="Burton R.S."/>
        </authorList>
    </citation>
    <scope>NUCLEOTIDE SEQUENCE [LARGE SCALE GENOMIC DNA]</scope>
    <source>
        <strain evidence="21 22">San Diego</strain>
    </source>
</reference>
<dbReference type="GO" id="GO:0015020">
    <property type="term" value="F:glucuronosyltransferase activity"/>
    <property type="evidence" value="ECO:0007669"/>
    <property type="project" value="InterPro"/>
</dbReference>
<keyword evidence="6" id="KW-0328">Glycosyltransferase</keyword>
<keyword evidence="8" id="KW-0812">Transmembrane</keyword>
<accession>A0A553P1M5</accession>
<protein>
    <recommendedName>
        <fullName evidence="5">Beta-1,4-glucuronyltransferase 1</fullName>
    </recommendedName>
    <alternativeName>
        <fullName evidence="16">I-beta-1,3-N-acetylglucosaminyltransferase</fullName>
    </alternativeName>
    <alternativeName>
        <fullName evidence="19">N-acetyllactosaminide beta-1,3-N-acetylglucosaminyltransferase</fullName>
    </alternativeName>
    <alternativeName>
        <fullName evidence="17">Poly-N-acetyllactosamine extension enzyme</fullName>
    </alternativeName>
    <alternativeName>
        <fullName evidence="18">UDP-GlcNAc:betaGal beta-1,3-N-acetylglucosaminyltransferase 1</fullName>
    </alternativeName>
</protein>
<evidence type="ECO:0000256" key="8">
    <source>
        <dbReference type="ARBA" id="ARBA00022692"/>
    </source>
</evidence>
<comment type="catalytic activity">
    <reaction evidence="20">
        <text>3-O-[beta-D-Xyl-(1-&gt;4)-Rib-ol-P-Rib-ol-P-3-beta-D-GalNAc-(1-&gt;3)-beta-D-GlcNAc-(1-&gt;4)-(O-6-P-alpha-D-Man)]-Thr-[protein] + UDP-alpha-D-glucuronate = 3-O-[beta-D-GlcA-(1-&gt;3)-beta-D-Xyl-(1-&gt;4)-Rib-ol-P-Rib-ol-P-3-beta-D-GalNAc-(1-&gt;3)-beta-D-GlcNAc-(1-&gt;4)-(O-6-P-alpha-D-Man)]-Thr-[protein] + UDP + H(+)</text>
        <dbReference type="Rhea" id="RHEA:46860"/>
        <dbReference type="Rhea" id="RHEA-COMP:15023"/>
        <dbReference type="Rhea" id="RHEA-COMP:17482"/>
        <dbReference type="ChEBI" id="CHEBI:15378"/>
        <dbReference type="ChEBI" id="CHEBI:58052"/>
        <dbReference type="ChEBI" id="CHEBI:58223"/>
        <dbReference type="ChEBI" id="CHEBI:142405"/>
        <dbReference type="ChEBI" id="CHEBI:177336"/>
    </reaction>
</comment>
<dbReference type="EMBL" id="VCGU01000008">
    <property type="protein sequence ID" value="TRY71591.1"/>
    <property type="molecule type" value="Genomic_DNA"/>
</dbReference>
<proteinExistence type="inferred from homology"/>
<evidence type="ECO:0000256" key="15">
    <source>
        <dbReference type="ARBA" id="ARBA00023211"/>
    </source>
</evidence>
<name>A0A553P1M5_TIGCA</name>
<evidence type="ECO:0000256" key="18">
    <source>
        <dbReference type="ARBA" id="ARBA00032181"/>
    </source>
</evidence>
<evidence type="ECO:0000313" key="21">
    <source>
        <dbReference type="EMBL" id="TRY71591.1"/>
    </source>
</evidence>
<keyword evidence="22" id="KW-1185">Reference proteome</keyword>
<evidence type="ECO:0000256" key="19">
    <source>
        <dbReference type="ARBA" id="ARBA00033291"/>
    </source>
</evidence>
<dbReference type="InterPro" id="IPR043189">
    <property type="entry name" value="B4GAT1"/>
</dbReference>
<evidence type="ECO:0000256" key="1">
    <source>
        <dbReference type="ARBA" id="ARBA00001936"/>
    </source>
</evidence>
<comment type="similarity">
    <text evidence="4">Belongs to the glycosyltransferase 49 family.</text>
</comment>
<gene>
    <name evidence="21" type="ORF">TCAL_03379</name>
</gene>
<evidence type="ECO:0000256" key="6">
    <source>
        <dbReference type="ARBA" id="ARBA00022676"/>
    </source>
</evidence>
<evidence type="ECO:0000256" key="20">
    <source>
        <dbReference type="ARBA" id="ARBA00047852"/>
    </source>
</evidence>
<keyword evidence="12" id="KW-0333">Golgi apparatus</keyword>
<dbReference type="Proteomes" id="UP000318571">
    <property type="component" value="Chromosome 7"/>
</dbReference>
<keyword evidence="9" id="KW-0479">Metal-binding</keyword>
<organism evidence="21 22">
    <name type="scientific">Tigriopus californicus</name>
    <name type="common">Marine copepod</name>
    <dbReference type="NCBI Taxonomy" id="6832"/>
    <lineage>
        <taxon>Eukaryota</taxon>
        <taxon>Metazoa</taxon>
        <taxon>Ecdysozoa</taxon>
        <taxon>Arthropoda</taxon>
        <taxon>Crustacea</taxon>
        <taxon>Multicrustacea</taxon>
        <taxon>Hexanauplia</taxon>
        <taxon>Copepoda</taxon>
        <taxon>Harpacticoida</taxon>
        <taxon>Harpacticidae</taxon>
        <taxon>Tigriopus</taxon>
    </lineage>
</organism>
<evidence type="ECO:0000256" key="13">
    <source>
        <dbReference type="ARBA" id="ARBA00023136"/>
    </source>
</evidence>
<evidence type="ECO:0000256" key="17">
    <source>
        <dbReference type="ARBA" id="ARBA00032175"/>
    </source>
</evidence>
<evidence type="ECO:0000256" key="12">
    <source>
        <dbReference type="ARBA" id="ARBA00023034"/>
    </source>
</evidence>
<comment type="pathway">
    <text evidence="3">Protein modification; protein glycosylation.</text>
</comment>
<evidence type="ECO:0000256" key="16">
    <source>
        <dbReference type="ARBA" id="ARBA00030723"/>
    </source>
</evidence>
<keyword evidence="13" id="KW-0472">Membrane</keyword>
<evidence type="ECO:0000256" key="5">
    <source>
        <dbReference type="ARBA" id="ARBA00017962"/>
    </source>
</evidence>
<evidence type="ECO:0000313" key="22">
    <source>
        <dbReference type="Proteomes" id="UP000318571"/>
    </source>
</evidence>
<evidence type="ECO:0000256" key="7">
    <source>
        <dbReference type="ARBA" id="ARBA00022679"/>
    </source>
</evidence>
<dbReference type="GO" id="GO:0000139">
    <property type="term" value="C:Golgi membrane"/>
    <property type="evidence" value="ECO:0007669"/>
    <property type="project" value="UniProtKB-SubCell"/>
</dbReference>
<dbReference type="GO" id="GO:0035269">
    <property type="term" value="P:protein O-linked glycosylation via mannose"/>
    <property type="evidence" value="ECO:0007669"/>
    <property type="project" value="TreeGrafter"/>
</dbReference>
<dbReference type="AlphaFoldDB" id="A0A553P1M5"/>
<dbReference type="OMA" id="AIPREME"/>
<comment type="subcellular location">
    <subcellularLocation>
        <location evidence="2">Golgi apparatus membrane</location>
        <topology evidence="2">Single-pass type II membrane protein</topology>
    </subcellularLocation>
</comment>
<evidence type="ECO:0000256" key="3">
    <source>
        <dbReference type="ARBA" id="ARBA00004922"/>
    </source>
</evidence>
<dbReference type="Pfam" id="PF13896">
    <property type="entry name" value="Glyco_transf_49"/>
    <property type="match status" value="1"/>
</dbReference>
<comment type="cofactor">
    <cofactor evidence="1">
        <name>Mn(2+)</name>
        <dbReference type="ChEBI" id="CHEBI:29035"/>
    </cofactor>
</comment>
<evidence type="ECO:0000256" key="4">
    <source>
        <dbReference type="ARBA" id="ARBA00008539"/>
    </source>
</evidence>
<evidence type="ECO:0000256" key="2">
    <source>
        <dbReference type="ARBA" id="ARBA00004323"/>
    </source>
</evidence>
<evidence type="ECO:0000256" key="11">
    <source>
        <dbReference type="ARBA" id="ARBA00022989"/>
    </source>
</evidence>